<evidence type="ECO:0000313" key="2">
    <source>
        <dbReference type="Proteomes" id="UP001519332"/>
    </source>
</evidence>
<evidence type="ECO:0000313" key="1">
    <source>
        <dbReference type="EMBL" id="MBP2320208.1"/>
    </source>
</evidence>
<accession>A0ABS4T739</accession>
<gene>
    <name evidence="1" type="ORF">JOF56_000593</name>
</gene>
<comment type="caution">
    <text evidence="1">The sequence shown here is derived from an EMBL/GenBank/DDBJ whole genome shotgun (WGS) entry which is preliminary data.</text>
</comment>
<evidence type="ECO:0008006" key="3">
    <source>
        <dbReference type="Google" id="ProtNLM"/>
    </source>
</evidence>
<reference evidence="1 2" key="1">
    <citation type="submission" date="2021-03" db="EMBL/GenBank/DDBJ databases">
        <title>Sequencing the genomes of 1000 actinobacteria strains.</title>
        <authorList>
            <person name="Klenk H.-P."/>
        </authorList>
    </citation>
    <scope>NUCLEOTIDE SEQUENCE [LARGE SCALE GENOMIC DNA]</scope>
    <source>
        <strain evidence="1 2">DSM 46670</strain>
    </source>
</reference>
<dbReference type="Proteomes" id="UP001519332">
    <property type="component" value="Unassembled WGS sequence"/>
</dbReference>
<keyword evidence="2" id="KW-1185">Reference proteome</keyword>
<dbReference type="EMBL" id="JAGINW010000001">
    <property type="protein sequence ID" value="MBP2320208.1"/>
    <property type="molecule type" value="Genomic_DNA"/>
</dbReference>
<protein>
    <recommendedName>
        <fullName evidence="3">Transposase</fullName>
    </recommendedName>
</protein>
<sequence>MADWAASEKDARWPERLVLNYRFRLPERRTGHDTGRMTE</sequence>
<name>A0ABS4T739_9PSEU</name>
<proteinExistence type="predicted"/>
<organism evidence="1 2">
    <name type="scientific">Kibdelosporangium banguiense</name>
    <dbReference type="NCBI Taxonomy" id="1365924"/>
    <lineage>
        <taxon>Bacteria</taxon>
        <taxon>Bacillati</taxon>
        <taxon>Actinomycetota</taxon>
        <taxon>Actinomycetes</taxon>
        <taxon>Pseudonocardiales</taxon>
        <taxon>Pseudonocardiaceae</taxon>
        <taxon>Kibdelosporangium</taxon>
    </lineage>
</organism>